<dbReference type="InterPro" id="IPR001296">
    <property type="entry name" value="Glyco_trans_1"/>
</dbReference>
<accession>H5SIB4</accession>
<keyword evidence="1" id="KW-0328">Glycosyltransferase</keyword>
<dbReference type="SUPFAM" id="SSF53756">
    <property type="entry name" value="UDP-Glycosyltransferase/glycogen phosphorylase"/>
    <property type="match status" value="1"/>
</dbReference>
<name>H5SIB4_9CHLR</name>
<organism evidence="4">
    <name type="scientific">uncultured Chloroflexota bacterium</name>
    <dbReference type="NCBI Taxonomy" id="166587"/>
    <lineage>
        <taxon>Bacteria</taxon>
        <taxon>Bacillati</taxon>
        <taxon>Chloroflexota</taxon>
        <taxon>environmental samples</taxon>
    </lineage>
</organism>
<gene>
    <name evidence="4" type="ORF">HGMM_F32G01C10</name>
</gene>
<reference evidence="4" key="2">
    <citation type="journal article" date="2012" name="PLoS ONE">
        <title>A Deeply Branching Thermophilic Bacterium with an Ancient Acetyl-CoA Pathway Dominates a Subsurface Ecosystem.</title>
        <authorList>
            <person name="Takami H."/>
            <person name="Noguchi H."/>
            <person name="Takaki Y."/>
            <person name="Uchiyama I."/>
            <person name="Toyoda A."/>
            <person name="Nishi S."/>
            <person name="Chee G.-J."/>
            <person name="Arai W."/>
            <person name="Nunoura T."/>
            <person name="Itoh T."/>
            <person name="Hattori M."/>
            <person name="Takai K."/>
        </authorList>
    </citation>
    <scope>NUCLEOTIDE SEQUENCE</scope>
</reference>
<evidence type="ECO:0000313" key="4">
    <source>
        <dbReference type="EMBL" id="BAL55900.1"/>
    </source>
</evidence>
<dbReference type="PANTHER" id="PTHR12526:SF510">
    <property type="entry name" value="D-INOSITOL 3-PHOSPHATE GLYCOSYLTRANSFERASE"/>
    <property type="match status" value="1"/>
</dbReference>
<dbReference type="PANTHER" id="PTHR12526">
    <property type="entry name" value="GLYCOSYLTRANSFERASE"/>
    <property type="match status" value="1"/>
</dbReference>
<evidence type="ECO:0000256" key="2">
    <source>
        <dbReference type="ARBA" id="ARBA00022679"/>
    </source>
</evidence>
<sequence length="163" mass="18773">MGLRAFARIHRIYPKSEYWLVGNGTETPYLRRLASESGVENAVKFLPWQPRERLWQLLKEIDVLVHPSLHEQFGYVILEAMAAGRPVICVDVGGPSLLVEEEFGFKIPVSNPKQVVDELVNALHQLITQPEKRLQMGKNARRTALEKWSWEIVGERLLALYER</sequence>
<dbReference type="EMBL" id="AP011732">
    <property type="protein sequence ID" value="BAL55900.1"/>
    <property type="molecule type" value="Genomic_DNA"/>
</dbReference>
<dbReference type="AlphaFoldDB" id="H5SIB4"/>
<proteinExistence type="predicted"/>
<dbReference type="Pfam" id="PF00534">
    <property type="entry name" value="Glycos_transf_1"/>
    <property type="match status" value="1"/>
</dbReference>
<evidence type="ECO:0000259" key="3">
    <source>
        <dbReference type="Pfam" id="PF00534"/>
    </source>
</evidence>
<protein>
    <submittedName>
        <fullName evidence="4">Glycosyl transferase family 1</fullName>
    </submittedName>
</protein>
<reference evidence="4" key="1">
    <citation type="journal article" date="2005" name="Environ. Microbiol.">
        <title>Genetic and functional properties of uncultivated thermophilic crenarchaeotes from a subsurface gold mine as revealed by analysis of genome fragments.</title>
        <authorList>
            <person name="Nunoura T."/>
            <person name="Hirayama H."/>
            <person name="Takami H."/>
            <person name="Oida H."/>
            <person name="Nishi S."/>
            <person name="Shimamura S."/>
            <person name="Suzuki Y."/>
            <person name="Inagaki F."/>
            <person name="Takai K."/>
            <person name="Nealson K.H."/>
            <person name="Horikoshi K."/>
        </authorList>
    </citation>
    <scope>NUCLEOTIDE SEQUENCE</scope>
</reference>
<evidence type="ECO:0000256" key="1">
    <source>
        <dbReference type="ARBA" id="ARBA00022676"/>
    </source>
</evidence>
<keyword evidence="2 4" id="KW-0808">Transferase</keyword>
<dbReference type="GO" id="GO:0016757">
    <property type="term" value="F:glycosyltransferase activity"/>
    <property type="evidence" value="ECO:0007669"/>
    <property type="project" value="UniProtKB-KW"/>
</dbReference>
<feature type="domain" description="Glycosyl transferase family 1" evidence="3">
    <location>
        <begin position="3"/>
        <end position="142"/>
    </location>
</feature>
<dbReference type="CDD" id="cd03801">
    <property type="entry name" value="GT4_PimA-like"/>
    <property type="match status" value="1"/>
</dbReference>
<dbReference type="Gene3D" id="3.40.50.2000">
    <property type="entry name" value="Glycogen Phosphorylase B"/>
    <property type="match status" value="1"/>
</dbReference>